<dbReference type="InterPro" id="IPR016024">
    <property type="entry name" value="ARM-type_fold"/>
</dbReference>
<protein>
    <submittedName>
        <fullName evidence="1">Putative PBS lyase HEAT-like repeat protein</fullName>
    </submittedName>
</protein>
<dbReference type="SUPFAM" id="SSF48371">
    <property type="entry name" value="ARM repeat"/>
    <property type="match status" value="1"/>
</dbReference>
<organism evidence="1">
    <name type="scientific">uncultured marine thaumarchaeote KM3_153_F09</name>
    <dbReference type="NCBI Taxonomy" id="1456019"/>
    <lineage>
        <taxon>Archaea</taxon>
        <taxon>Nitrososphaerota</taxon>
        <taxon>environmental samples</taxon>
    </lineage>
</organism>
<name>A0A075GEE6_9ARCH</name>
<dbReference type="Gene3D" id="1.25.10.10">
    <property type="entry name" value="Leucine-rich Repeat Variant"/>
    <property type="match status" value="1"/>
</dbReference>
<proteinExistence type="predicted"/>
<evidence type="ECO:0000313" key="1">
    <source>
        <dbReference type="EMBL" id="AIF02094.1"/>
    </source>
</evidence>
<sequence length="189" mass="21044">MNRFEEIFQILNSDSKDDKIKVLESLSQTNNPKIIRKIISKLDDPEIAVRGEAFSSLLLNENKISEFLIQGLRSADKNIKAFSALVLANRVDRDAIPALELLTKDPSGMVRSCALGGLGYLCSSQSSAVIRNCFHDEALQVRKSALEAFFKIGGQILPDELERLTNDADDELKFLIKNYKRKFNGPGGI</sequence>
<dbReference type="GO" id="GO:0016829">
    <property type="term" value="F:lyase activity"/>
    <property type="evidence" value="ECO:0007669"/>
    <property type="project" value="UniProtKB-KW"/>
</dbReference>
<dbReference type="EMBL" id="KF900640">
    <property type="protein sequence ID" value="AIF02094.1"/>
    <property type="molecule type" value="Genomic_DNA"/>
</dbReference>
<reference evidence="1" key="1">
    <citation type="journal article" date="2014" name="Genome Biol. Evol.">
        <title>Pangenome evidence for extensive interdomain horizontal transfer affecting lineage core and shell genes in uncultured planktonic thaumarchaeota and euryarchaeota.</title>
        <authorList>
            <person name="Deschamps P."/>
            <person name="Zivanovic Y."/>
            <person name="Moreira D."/>
            <person name="Rodriguez-Valera F."/>
            <person name="Lopez-Garcia P."/>
        </authorList>
    </citation>
    <scope>NUCLEOTIDE SEQUENCE</scope>
</reference>
<dbReference type="InterPro" id="IPR011989">
    <property type="entry name" value="ARM-like"/>
</dbReference>
<accession>A0A075GEE6</accession>
<dbReference type="AlphaFoldDB" id="A0A075GEE6"/>
<dbReference type="Pfam" id="PF13646">
    <property type="entry name" value="HEAT_2"/>
    <property type="match status" value="1"/>
</dbReference>
<keyword evidence="1" id="KW-0456">Lyase</keyword>